<evidence type="ECO:0000313" key="2">
    <source>
        <dbReference type="Proteomes" id="UP001153269"/>
    </source>
</evidence>
<protein>
    <submittedName>
        <fullName evidence="1">Uncharacterized protein</fullName>
    </submittedName>
</protein>
<proteinExistence type="predicted"/>
<dbReference type="Proteomes" id="UP001153269">
    <property type="component" value="Unassembled WGS sequence"/>
</dbReference>
<dbReference type="EMBL" id="CADEAL010004480">
    <property type="protein sequence ID" value="CAB1460500.1"/>
    <property type="molecule type" value="Genomic_DNA"/>
</dbReference>
<comment type="caution">
    <text evidence="1">The sequence shown here is derived from an EMBL/GenBank/DDBJ whole genome shotgun (WGS) entry which is preliminary data.</text>
</comment>
<name>A0A9N7ZDK2_PLEPL</name>
<dbReference type="AlphaFoldDB" id="A0A9N7ZDK2"/>
<keyword evidence="2" id="KW-1185">Reference proteome</keyword>
<sequence>MSKILIITSYFSSIKDLDRPRLLYLPGQYIDKQGRAEPTSPAGEAAAAKEYFNVGLQLKPGKGPDVAKIAVNFAAAVFHAPVSSCSCEDNLSAIRTRSGRSGNPQ</sequence>
<gene>
    <name evidence="1" type="ORF">PLEPLA_LOCUS48351</name>
</gene>
<reference evidence="1" key="1">
    <citation type="submission" date="2020-03" db="EMBL/GenBank/DDBJ databases">
        <authorList>
            <person name="Weist P."/>
        </authorList>
    </citation>
    <scope>NUCLEOTIDE SEQUENCE</scope>
</reference>
<accession>A0A9N7ZDK2</accession>
<evidence type="ECO:0000313" key="1">
    <source>
        <dbReference type="EMBL" id="CAB1460500.1"/>
    </source>
</evidence>
<organism evidence="1 2">
    <name type="scientific">Pleuronectes platessa</name>
    <name type="common">European plaice</name>
    <dbReference type="NCBI Taxonomy" id="8262"/>
    <lineage>
        <taxon>Eukaryota</taxon>
        <taxon>Metazoa</taxon>
        <taxon>Chordata</taxon>
        <taxon>Craniata</taxon>
        <taxon>Vertebrata</taxon>
        <taxon>Euteleostomi</taxon>
        <taxon>Actinopterygii</taxon>
        <taxon>Neopterygii</taxon>
        <taxon>Teleostei</taxon>
        <taxon>Neoteleostei</taxon>
        <taxon>Acanthomorphata</taxon>
        <taxon>Carangaria</taxon>
        <taxon>Pleuronectiformes</taxon>
        <taxon>Pleuronectoidei</taxon>
        <taxon>Pleuronectidae</taxon>
        <taxon>Pleuronectes</taxon>
    </lineage>
</organism>